<dbReference type="KEGG" id="mliy:RYJ27_10095"/>
<dbReference type="InterPro" id="IPR003870">
    <property type="entry name" value="DUF222"/>
</dbReference>
<dbReference type="EMBL" id="CP137080">
    <property type="protein sequence ID" value="WOQ69050.1"/>
    <property type="molecule type" value="Genomic_DNA"/>
</dbReference>
<sequence>MTDTALNARLRADARVDALLPRLVEVRAQKARLEAEEARLLAEARGIAEDWTTEAGGARTGSDAELPYRSIAAEIGAAWRVSDRTVQRQMQDAATLVHDYVATTAALEAGQISIAHARALVSAGAVIEHAQLRAEYEDTVLPLAFTEAASRFAPLAKRRAEWFADTTFEERHHRALDDRAVWVTDLDDGMAELRALLPAVVAHGIHDRLSQMARSVVDARRHAVAGEGDASHPRVAHDSDAEASDDERTTDQVRADVFADLLLAGEPTAHTVPGGLGAIRANVQVTVPVMSLIEKRVTDPYESPFLVGHSPVDTRTALSLTAAAPGWDRILTHPISGQVLAVDRYRPSEHMRRHLTVRDQHCRFPGCRLPAKRCDADHTIDHAHGGATSAENLALFCRRHHVLKHQTAWRVTQRGGGDLEWTSPTGRSYIDTPVSRVEFAPDPECEIEPDPVPF</sequence>
<dbReference type="Pfam" id="PF02720">
    <property type="entry name" value="DUF222"/>
    <property type="match status" value="1"/>
</dbReference>
<organism evidence="3 4">
    <name type="scientific">Microbacterium limosum</name>
    <dbReference type="NCBI Taxonomy" id="3079935"/>
    <lineage>
        <taxon>Bacteria</taxon>
        <taxon>Bacillati</taxon>
        <taxon>Actinomycetota</taxon>
        <taxon>Actinomycetes</taxon>
        <taxon>Micrococcales</taxon>
        <taxon>Microbacteriaceae</taxon>
        <taxon>Microbacterium</taxon>
    </lineage>
</organism>
<protein>
    <submittedName>
        <fullName evidence="3">DUF222 domain-containing protein</fullName>
    </submittedName>
</protein>
<evidence type="ECO:0000259" key="2">
    <source>
        <dbReference type="SMART" id="SM00507"/>
    </source>
</evidence>
<dbReference type="SMART" id="SM00507">
    <property type="entry name" value="HNHc"/>
    <property type="match status" value="1"/>
</dbReference>
<feature type="compositionally biased region" description="Basic and acidic residues" evidence="1">
    <location>
        <begin position="229"/>
        <end position="250"/>
    </location>
</feature>
<dbReference type="AlphaFoldDB" id="A0AAU0MET0"/>
<dbReference type="CDD" id="cd00085">
    <property type="entry name" value="HNHc"/>
    <property type="match status" value="1"/>
</dbReference>
<accession>A0AAU0MET0</accession>
<dbReference type="InterPro" id="IPR003615">
    <property type="entry name" value="HNH_nuc"/>
</dbReference>
<evidence type="ECO:0000256" key="1">
    <source>
        <dbReference type="SAM" id="MobiDB-lite"/>
    </source>
</evidence>
<reference evidence="3 4" key="1">
    <citation type="submission" date="2023-10" db="EMBL/GenBank/DDBJ databases">
        <title>Y20.</title>
        <authorList>
            <person name="Zhang G."/>
            <person name="Ding Y."/>
        </authorList>
    </citation>
    <scope>NUCLEOTIDE SEQUENCE [LARGE SCALE GENOMIC DNA]</scope>
    <source>
        <strain evidence="3 4">Y20</strain>
    </source>
</reference>
<evidence type="ECO:0000313" key="4">
    <source>
        <dbReference type="Proteomes" id="UP001329313"/>
    </source>
</evidence>
<proteinExistence type="predicted"/>
<evidence type="ECO:0000313" key="3">
    <source>
        <dbReference type="EMBL" id="WOQ69050.1"/>
    </source>
</evidence>
<feature type="region of interest" description="Disordered" evidence="1">
    <location>
        <begin position="223"/>
        <end position="250"/>
    </location>
</feature>
<name>A0AAU0MET0_9MICO</name>
<gene>
    <name evidence="3" type="ORF">RYJ27_10095</name>
</gene>
<dbReference type="RefSeq" id="WP_330170186.1">
    <property type="nucleotide sequence ID" value="NZ_CP137080.1"/>
</dbReference>
<keyword evidence="4" id="KW-1185">Reference proteome</keyword>
<dbReference type="Gene3D" id="1.10.30.50">
    <property type="match status" value="1"/>
</dbReference>
<feature type="domain" description="HNH nuclease" evidence="2">
    <location>
        <begin position="350"/>
        <end position="402"/>
    </location>
</feature>
<dbReference type="Proteomes" id="UP001329313">
    <property type="component" value="Chromosome"/>
</dbReference>